<dbReference type="Gene3D" id="3.10.350.10">
    <property type="entry name" value="LysM domain"/>
    <property type="match status" value="4"/>
</dbReference>
<keyword evidence="2" id="KW-0645">Protease</keyword>
<dbReference type="Pfam" id="PF00877">
    <property type="entry name" value="NLPC_P60"/>
    <property type="match status" value="1"/>
</dbReference>
<dbReference type="RefSeq" id="WP_041123305.1">
    <property type="nucleotide sequence ID" value="NZ_JXRQ01000025.1"/>
</dbReference>
<name>A0A0C2VCJ8_9BACL</name>
<evidence type="ECO:0008006" key="11">
    <source>
        <dbReference type="Google" id="ProtNLM"/>
    </source>
</evidence>
<sequence length="412" mass="43243">MKKWLYTAAATIAVAAFGGTDSEAQASTHKVSSGDSLWKIANKYQTSVDHIKKLNNLSSELIRPNQVLKISAEPATFTAATAPAGNSTGAASVQAAVYIVQPGDTLSAISAKTGTKVADLTALNQLSSHIIHPGQSLKLIGAATASQPANTETPAVTGSSTYTIKPGDTLSKIAAEHNISLAKLMELNGLNGHIIYAGQKLTVSGQGATAQQAQPTGTAQPAISDYIVKGGDTLSKIAVLHKMSLSELKNINQLTSDMIRVGQKLRLKGSVQSVQPSAGPVQTSQGSENVTASVSKLLAEAQSHLGTPYAWGGTAPGGFDCSGFIYYVHKQAGFDITRTNSEGQHARSFEVSNPQPGDLVFFENTYKQGISHVGIYIGGNQFIHAGDNGVTISSLAGGYWQSKFESFKRFYN</sequence>
<evidence type="ECO:0000256" key="5">
    <source>
        <dbReference type="ARBA" id="ARBA00022801"/>
    </source>
</evidence>
<dbReference type="PATRIC" id="fig|135826.4.peg.2773"/>
<gene>
    <name evidence="9" type="ORF">KP77_27890</name>
</gene>
<feature type="domain" description="LysM" evidence="7">
    <location>
        <begin position="96"/>
        <end position="139"/>
    </location>
</feature>
<keyword evidence="10" id="KW-1185">Reference proteome</keyword>
<dbReference type="Gene3D" id="3.90.1720.10">
    <property type="entry name" value="endopeptidase domain like (from Nostoc punctiforme)"/>
    <property type="match status" value="1"/>
</dbReference>
<accession>A0A0C2VCJ8</accession>
<dbReference type="GO" id="GO:0006508">
    <property type="term" value="P:proteolysis"/>
    <property type="evidence" value="ECO:0007669"/>
    <property type="project" value="UniProtKB-KW"/>
</dbReference>
<dbReference type="PANTHER" id="PTHR47053:SF1">
    <property type="entry name" value="MUREIN DD-ENDOPEPTIDASE MEPH-RELATED"/>
    <property type="match status" value="1"/>
</dbReference>
<keyword evidence="6" id="KW-0788">Thiol protease</keyword>
<evidence type="ECO:0000256" key="1">
    <source>
        <dbReference type="ARBA" id="ARBA00007074"/>
    </source>
</evidence>
<dbReference type="AlphaFoldDB" id="A0A0C2VCJ8"/>
<dbReference type="InterPro" id="IPR051202">
    <property type="entry name" value="Peptidase_C40"/>
</dbReference>
<organism evidence="9 10">
    <name type="scientific">Jeotgalibacillus alimentarius</name>
    <dbReference type="NCBI Taxonomy" id="135826"/>
    <lineage>
        <taxon>Bacteria</taxon>
        <taxon>Bacillati</taxon>
        <taxon>Bacillota</taxon>
        <taxon>Bacilli</taxon>
        <taxon>Bacillales</taxon>
        <taxon>Caryophanaceae</taxon>
        <taxon>Jeotgalibacillus</taxon>
    </lineage>
</organism>
<evidence type="ECO:0000256" key="3">
    <source>
        <dbReference type="ARBA" id="ARBA00022729"/>
    </source>
</evidence>
<dbReference type="GO" id="GO:0008234">
    <property type="term" value="F:cysteine-type peptidase activity"/>
    <property type="evidence" value="ECO:0007669"/>
    <property type="project" value="UniProtKB-KW"/>
</dbReference>
<comment type="caution">
    <text evidence="9">The sequence shown here is derived from an EMBL/GenBank/DDBJ whole genome shotgun (WGS) entry which is preliminary data.</text>
</comment>
<dbReference type="Proteomes" id="UP000031950">
    <property type="component" value="Unassembled WGS sequence"/>
</dbReference>
<dbReference type="InterPro" id="IPR038765">
    <property type="entry name" value="Papain-like_cys_pep_sf"/>
</dbReference>
<dbReference type="InterPro" id="IPR018392">
    <property type="entry name" value="LysM"/>
</dbReference>
<keyword evidence="5" id="KW-0378">Hydrolase</keyword>
<keyword evidence="4" id="KW-0677">Repeat</keyword>
<dbReference type="SUPFAM" id="SSF54001">
    <property type="entry name" value="Cysteine proteinases"/>
    <property type="match status" value="1"/>
</dbReference>
<dbReference type="CDD" id="cd00118">
    <property type="entry name" value="LysM"/>
    <property type="match status" value="4"/>
</dbReference>
<dbReference type="Pfam" id="PF01476">
    <property type="entry name" value="LysM"/>
    <property type="match status" value="4"/>
</dbReference>
<dbReference type="InterPro" id="IPR000064">
    <property type="entry name" value="NLP_P60_dom"/>
</dbReference>
<evidence type="ECO:0000256" key="6">
    <source>
        <dbReference type="ARBA" id="ARBA00022807"/>
    </source>
</evidence>
<dbReference type="SUPFAM" id="SSF54106">
    <property type="entry name" value="LysM domain"/>
    <property type="match status" value="4"/>
</dbReference>
<feature type="domain" description="LysM" evidence="7">
    <location>
        <begin position="160"/>
        <end position="203"/>
    </location>
</feature>
<dbReference type="PANTHER" id="PTHR47053">
    <property type="entry name" value="MUREIN DD-ENDOPEPTIDASE MEPH-RELATED"/>
    <property type="match status" value="1"/>
</dbReference>
<feature type="domain" description="LysM" evidence="7">
    <location>
        <begin position="27"/>
        <end position="70"/>
    </location>
</feature>
<dbReference type="PROSITE" id="PS51935">
    <property type="entry name" value="NLPC_P60"/>
    <property type="match status" value="1"/>
</dbReference>
<evidence type="ECO:0000259" key="7">
    <source>
        <dbReference type="PROSITE" id="PS51782"/>
    </source>
</evidence>
<dbReference type="InterPro" id="IPR036779">
    <property type="entry name" value="LysM_dom_sf"/>
</dbReference>
<dbReference type="EMBL" id="JXRQ01000025">
    <property type="protein sequence ID" value="KIL46662.1"/>
    <property type="molecule type" value="Genomic_DNA"/>
</dbReference>
<reference evidence="9 10" key="1">
    <citation type="submission" date="2015-01" db="EMBL/GenBank/DDBJ databases">
        <title>Genome sequence of Jeotgalibacillus alimentarius.</title>
        <authorList>
            <person name="Goh K.M."/>
            <person name="Chan K.-G."/>
            <person name="Yaakop A.S."/>
            <person name="Ee R."/>
            <person name="Gan H.M."/>
            <person name="Chan C.S."/>
        </authorList>
    </citation>
    <scope>NUCLEOTIDE SEQUENCE [LARGE SCALE GENOMIC DNA]</scope>
    <source>
        <strain evidence="9 10">YKJ-13</strain>
    </source>
</reference>
<dbReference type="STRING" id="135826.KP77_27890"/>
<protein>
    <recommendedName>
        <fullName evidence="11">Peptidoglycan hydrolase</fullName>
    </recommendedName>
</protein>
<evidence type="ECO:0000256" key="4">
    <source>
        <dbReference type="ARBA" id="ARBA00022737"/>
    </source>
</evidence>
<dbReference type="PROSITE" id="PS51782">
    <property type="entry name" value="LYSM"/>
    <property type="match status" value="4"/>
</dbReference>
<dbReference type="SMART" id="SM00257">
    <property type="entry name" value="LysM"/>
    <property type="match status" value="4"/>
</dbReference>
<keyword evidence="3" id="KW-0732">Signal</keyword>
<comment type="similarity">
    <text evidence="1">Belongs to the peptidase C40 family.</text>
</comment>
<evidence type="ECO:0000256" key="2">
    <source>
        <dbReference type="ARBA" id="ARBA00022670"/>
    </source>
</evidence>
<feature type="domain" description="LysM" evidence="7">
    <location>
        <begin position="224"/>
        <end position="267"/>
    </location>
</feature>
<evidence type="ECO:0000313" key="9">
    <source>
        <dbReference type="EMBL" id="KIL46662.1"/>
    </source>
</evidence>
<feature type="domain" description="NlpC/P60" evidence="8">
    <location>
        <begin position="291"/>
        <end position="411"/>
    </location>
</feature>
<evidence type="ECO:0000313" key="10">
    <source>
        <dbReference type="Proteomes" id="UP000031950"/>
    </source>
</evidence>
<dbReference type="OrthoDB" id="9813368at2"/>
<proteinExistence type="inferred from homology"/>
<evidence type="ECO:0000259" key="8">
    <source>
        <dbReference type="PROSITE" id="PS51935"/>
    </source>
</evidence>